<reference evidence="3" key="1">
    <citation type="journal article" date="2019" name="Int. J. Syst. Evol. Microbiol.">
        <title>The Global Catalogue of Microorganisms (GCM) 10K type strain sequencing project: providing services to taxonomists for standard genome sequencing and annotation.</title>
        <authorList>
            <consortium name="The Broad Institute Genomics Platform"/>
            <consortium name="The Broad Institute Genome Sequencing Center for Infectious Disease"/>
            <person name="Wu L."/>
            <person name="Ma J."/>
        </authorList>
    </citation>
    <scope>NUCLEOTIDE SEQUENCE [LARGE SCALE GENOMIC DNA]</scope>
    <source>
        <strain evidence="3">CGMCC 4.7242</strain>
    </source>
</reference>
<proteinExistence type="predicted"/>
<dbReference type="Proteomes" id="UP001597353">
    <property type="component" value="Unassembled WGS sequence"/>
</dbReference>
<comment type="caution">
    <text evidence="2">The sequence shown here is derived from an EMBL/GenBank/DDBJ whole genome shotgun (WGS) entry which is preliminary data.</text>
</comment>
<feature type="transmembrane region" description="Helical" evidence="1">
    <location>
        <begin position="81"/>
        <end position="98"/>
    </location>
</feature>
<organism evidence="2 3">
    <name type="scientific">Halodurantibacterium flavum</name>
    <dbReference type="NCBI Taxonomy" id="1382802"/>
    <lineage>
        <taxon>Bacteria</taxon>
        <taxon>Pseudomonadati</taxon>
        <taxon>Pseudomonadota</taxon>
        <taxon>Alphaproteobacteria</taxon>
        <taxon>Rhodobacterales</taxon>
        <taxon>Paracoccaceae</taxon>
        <taxon>Halodurantibacterium</taxon>
    </lineage>
</organism>
<name>A0ABW4S1V4_9RHOB</name>
<dbReference type="EMBL" id="JBHUGH010000003">
    <property type="protein sequence ID" value="MFD1911379.1"/>
    <property type="molecule type" value="Genomic_DNA"/>
</dbReference>
<gene>
    <name evidence="2" type="ORF">ACFSGJ_04025</name>
</gene>
<evidence type="ECO:0000256" key="1">
    <source>
        <dbReference type="SAM" id="Phobius"/>
    </source>
</evidence>
<keyword evidence="1" id="KW-0472">Membrane</keyword>
<keyword evidence="1" id="KW-1133">Transmembrane helix</keyword>
<protein>
    <submittedName>
        <fullName evidence="2">YqjD family protein</fullName>
    </submittedName>
</protein>
<sequence>MSRNEPTTEDLSRQMDVLRADLARITETMTEMGRAQGRALADDLRGRAERAKAEGERQAEYLQHRAEEMVDEAAEMVRRQPAMALGVAAGLGFLLGLISRK</sequence>
<accession>A0ABW4S1V4</accession>
<keyword evidence="1" id="KW-0812">Transmembrane</keyword>
<evidence type="ECO:0000313" key="3">
    <source>
        <dbReference type="Proteomes" id="UP001597353"/>
    </source>
</evidence>
<keyword evidence="3" id="KW-1185">Reference proteome</keyword>
<evidence type="ECO:0000313" key="2">
    <source>
        <dbReference type="EMBL" id="MFD1911379.1"/>
    </source>
</evidence>
<dbReference type="RefSeq" id="WP_390259710.1">
    <property type="nucleotide sequence ID" value="NZ_JBHUGH010000003.1"/>
</dbReference>